<dbReference type="SUPFAM" id="SSF56281">
    <property type="entry name" value="Metallo-hydrolase/oxidoreductase"/>
    <property type="match status" value="1"/>
</dbReference>
<dbReference type="PANTHER" id="PTHR43546">
    <property type="entry name" value="UPF0173 METAL-DEPENDENT HYDROLASE MJ1163-RELATED"/>
    <property type="match status" value="1"/>
</dbReference>
<evidence type="ECO:0000259" key="2">
    <source>
        <dbReference type="Pfam" id="PF12706"/>
    </source>
</evidence>
<dbReference type="InterPro" id="IPR036866">
    <property type="entry name" value="RibonucZ/Hydroxyglut_hydro"/>
</dbReference>
<dbReference type="Pfam" id="PF12706">
    <property type="entry name" value="Lactamase_B_2"/>
    <property type="match status" value="1"/>
</dbReference>
<organism evidence="3 4">
    <name type="scientific">Kitasatospora xanthocidica</name>
    <dbReference type="NCBI Taxonomy" id="83382"/>
    <lineage>
        <taxon>Bacteria</taxon>
        <taxon>Bacillati</taxon>
        <taxon>Actinomycetota</taxon>
        <taxon>Actinomycetes</taxon>
        <taxon>Kitasatosporales</taxon>
        <taxon>Streptomycetaceae</taxon>
        <taxon>Kitasatospora</taxon>
    </lineage>
</organism>
<dbReference type="GO" id="GO:0016787">
    <property type="term" value="F:hydrolase activity"/>
    <property type="evidence" value="ECO:0007669"/>
    <property type="project" value="UniProtKB-KW"/>
</dbReference>
<evidence type="ECO:0000313" key="4">
    <source>
        <dbReference type="Proteomes" id="UP000263377"/>
    </source>
</evidence>
<sequence>MHRKGKNTVKIKATHIGTATVLLEVGGLRLLTDPVFDPAPAEYRHDPVVLRSTGAPAIGAHELPPVDAVLLSHDEHPDNLDATGRTLLAGRSVLTTVSGAARLGGGALGLAPWQSRTLTVDGRTLRVTGTPGLHGPVGDVTGFVVEAPGEEEALYISGDTVHIPELDAVGRKFRIGTAFLHLGAARIGAFGGGALITMDGAQAAALTASLGARRVVPVHYTSWEHFTEGRAETTARFEAAGLADRLHWLAPGVPELLG</sequence>
<dbReference type="Gene3D" id="3.60.15.10">
    <property type="entry name" value="Ribonuclease Z/Hydroxyacylglutathione hydrolase-like"/>
    <property type="match status" value="1"/>
</dbReference>
<dbReference type="PANTHER" id="PTHR43546:SF9">
    <property type="entry name" value="L-ASCORBATE-6-PHOSPHATE LACTONASE ULAG-RELATED"/>
    <property type="match status" value="1"/>
</dbReference>
<dbReference type="Proteomes" id="UP000263377">
    <property type="component" value="Unassembled WGS sequence"/>
</dbReference>
<gene>
    <name evidence="3" type="ORF">DR950_03680</name>
</gene>
<comment type="caution">
    <text evidence="3">The sequence shown here is derived from an EMBL/GenBank/DDBJ whole genome shotgun (WGS) entry which is preliminary data.</text>
</comment>
<proteinExistence type="predicted"/>
<keyword evidence="1 3" id="KW-0378">Hydrolase</keyword>
<feature type="domain" description="Metallo-beta-lactamase" evidence="2">
    <location>
        <begin position="29"/>
        <end position="220"/>
    </location>
</feature>
<dbReference type="InterPro" id="IPR001279">
    <property type="entry name" value="Metallo-B-lactamas"/>
</dbReference>
<name>A0A372ZMR6_9ACTN</name>
<dbReference type="EMBL" id="QVIG01000001">
    <property type="protein sequence ID" value="RGD57011.1"/>
    <property type="molecule type" value="Genomic_DNA"/>
</dbReference>
<dbReference type="InterPro" id="IPR050114">
    <property type="entry name" value="UPF0173_UPF0282_UlaG_hydrolase"/>
</dbReference>
<evidence type="ECO:0000256" key="1">
    <source>
        <dbReference type="ARBA" id="ARBA00022801"/>
    </source>
</evidence>
<dbReference type="AlphaFoldDB" id="A0A372ZMR6"/>
<keyword evidence="4" id="KW-1185">Reference proteome</keyword>
<protein>
    <submittedName>
        <fullName evidence="3">MBL fold metallo-hydrolase</fullName>
    </submittedName>
</protein>
<reference evidence="3 4" key="1">
    <citation type="submission" date="2018-08" db="EMBL/GenBank/DDBJ databases">
        <title>Diversity &amp; Physiological Properties of Lignin-Decomposing Actinobacteria from Soil.</title>
        <authorList>
            <person name="Roh S.G."/>
            <person name="Kim S.B."/>
        </authorList>
    </citation>
    <scope>NUCLEOTIDE SEQUENCE [LARGE SCALE GENOMIC DNA]</scope>
    <source>
        <strain evidence="3 4">MMS17-GH009</strain>
    </source>
</reference>
<evidence type="ECO:0000313" key="3">
    <source>
        <dbReference type="EMBL" id="RGD57011.1"/>
    </source>
</evidence>
<accession>A0A372ZMR6</accession>